<dbReference type="InterPro" id="IPR015421">
    <property type="entry name" value="PyrdxlP-dep_Trfase_major"/>
</dbReference>
<keyword evidence="8" id="KW-0028">Amino-acid biosynthesis</keyword>
<feature type="compositionally biased region" description="Polar residues" evidence="17">
    <location>
        <begin position="320"/>
        <end position="332"/>
    </location>
</feature>
<evidence type="ECO:0000256" key="16">
    <source>
        <dbReference type="ARBA" id="ARBA00047481"/>
    </source>
</evidence>
<keyword evidence="11" id="KW-0805">Transcription regulation</keyword>
<proteinExistence type="inferred from homology"/>
<dbReference type="PANTHER" id="PTHR42885">
    <property type="entry name" value="HISTIDINOL-PHOSPHATE AMINOTRANSFERASE-RELATED"/>
    <property type="match status" value="1"/>
</dbReference>
<dbReference type="NCBIfam" id="TIGR01141">
    <property type="entry name" value="hisC"/>
    <property type="match status" value="1"/>
</dbReference>
<evidence type="ECO:0000259" key="18">
    <source>
        <dbReference type="Pfam" id="PF00155"/>
    </source>
</evidence>
<dbReference type="Pfam" id="PF08598">
    <property type="entry name" value="Sds3"/>
    <property type="match status" value="1"/>
</dbReference>
<evidence type="ECO:0000256" key="11">
    <source>
        <dbReference type="ARBA" id="ARBA00023015"/>
    </source>
</evidence>
<evidence type="ECO:0000256" key="5">
    <source>
        <dbReference type="ARBA" id="ARBA00012748"/>
    </source>
</evidence>
<dbReference type="Pfam" id="PF00155">
    <property type="entry name" value="Aminotran_1_2"/>
    <property type="match status" value="1"/>
</dbReference>
<dbReference type="OrthoDB" id="2015537at2759"/>
<keyword evidence="14" id="KW-0539">Nucleus</keyword>
<comment type="catalytic activity">
    <reaction evidence="16">
        <text>L-histidinol phosphate + 2-oxoglutarate = 3-(imidazol-4-yl)-2-oxopropyl phosphate + L-glutamate</text>
        <dbReference type="Rhea" id="RHEA:23744"/>
        <dbReference type="ChEBI" id="CHEBI:16810"/>
        <dbReference type="ChEBI" id="CHEBI:29985"/>
        <dbReference type="ChEBI" id="CHEBI:57766"/>
        <dbReference type="ChEBI" id="CHEBI:57980"/>
        <dbReference type="EC" id="2.6.1.9"/>
    </reaction>
</comment>
<evidence type="ECO:0000256" key="12">
    <source>
        <dbReference type="ARBA" id="ARBA00023102"/>
    </source>
</evidence>
<evidence type="ECO:0000256" key="10">
    <source>
        <dbReference type="ARBA" id="ARBA00022898"/>
    </source>
</evidence>
<dbReference type="InterPro" id="IPR015424">
    <property type="entry name" value="PyrdxlP-dep_Trfase"/>
</dbReference>
<reference evidence="19 20" key="1">
    <citation type="submission" date="2017-03" db="EMBL/GenBank/DDBJ databases">
        <title>Genomes of endolithic fungi from Antarctica.</title>
        <authorList>
            <person name="Coleine C."/>
            <person name="Masonjones S."/>
            <person name="Stajich J.E."/>
        </authorList>
    </citation>
    <scope>NUCLEOTIDE SEQUENCE [LARGE SCALE GENOMIC DNA]</scope>
    <source>
        <strain evidence="19 20">CCFEE 5187</strain>
    </source>
</reference>
<dbReference type="GO" id="GO:0000105">
    <property type="term" value="P:L-histidine biosynthetic process"/>
    <property type="evidence" value="ECO:0007669"/>
    <property type="project" value="UniProtKB-KW"/>
</dbReference>
<organism evidence="19 20">
    <name type="scientific">Cryomyces minteri</name>
    <dbReference type="NCBI Taxonomy" id="331657"/>
    <lineage>
        <taxon>Eukaryota</taxon>
        <taxon>Fungi</taxon>
        <taxon>Dikarya</taxon>
        <taxon>Ascomycota</taxon>
        <taxon>Pezizomycotina</taxon>
        <taxon>Dothideomycetes</taxon>
        <taxon>Dothideomycetes incertae sedis</taxon>
        <taxon>Cryomyces</taxon>
    </lineage>
</organism>
<evidence type="ECO:0000256" key="4">
    <source>
        <dbReference type="ARBA" id="ARBA00008392"/>
    </source>
</evidence>
<dbReference type="SMART" id="SM01401">
    <property type="entry name" value="Sds3"/>
    <property type="match status" value="1"/>
</dbReference>
<dbReference type="PROSITE" id="PS00599">
    <property type="entry name" value="AA_TRANSFER_CLASS_2"/>
    <property type="match status" value="1"/>
</dbReference>
<dbReference type="CDD" id="cd00609">
    <property type="entry name" value="AAT_like"/>
    <property type="match status" value="1"/>
</dbReference>
<name>A0A4U0XAJ1_9PEZI</name>
<evidence type="ECO:0000256" key="8">
    <source>
        <dbReference type="ARBA" id="ARBA00022605"/>
    </source>
</evidence>
<dbReference type="InterPro" id="IPR004839">
    <property type="entry name" value="Aminotransferase_I/II_large"/>
</dbReference>
<comment type="cofactor">
    <cofactor evidence="1">
        <name>pyridoxal 5'-phosphate</name>
        <dbReference type="ChEBI" id="CHEBI:597326"/>
    </cofactor>
</comment>
<dbReference type="Gene3D" id="3.90.1150.10">
    <property type="entry name" value="Aspartate Aminotransferase, domain 1"/>
    <property type="match status" value="1"/>
</dbReference>
<dbReference type="SUPFAM" id="SSF53383">
    <property type="entry name" value="PLP-dependent transferases"/>
    <property type="match status" value="1"/>
</dbReference>
<dbReference type="InterPro" id="IPR013907">
    <property type="entry name" value="Sds3"/>
</dbReference>
<feature type="region of interest" description="Disordered" evidence="17">
    <location>
        <begin position="196"/>
        <end position="256"/>
    </location>
</feature>
<comment type="subcellular location">
    <subcellularLocation>
        <location evidence="2">Nucleus</location>
    </subcellularLocation>
</comment>
<feature type="region of interest" description="Disordered" evidence="17">
    <location>
        <begin position="315"/>
        <end position="336"/>
    </location>
</feature>
<accession>A0A4U0XAJ1</accession>
<dbReference type="GO" id="GO:0030170">
    <property type="term" value="F:pyridoxal phosphate binding"/>
    <property type="evidence" value="ECO:0007669"/>
    <property type="project" value="InterPro"/>
</dbReference>
<feature type="compositionally biased region" description="Basic residues" evidence="17">
    <location>
        <begin position="209"/>
        <end position="218"/>
    </location>
</feature>
<keyword evidence="12" id="KW-0368">Histidine biosynthesis</keyword>
<dbReference type="GO" id="GO:0005654">
    <property type="term" value="C:nucleoplasm"/>
    <property type="evidence" value="ECO:0007669"/>
    <property type="project" value="UniProtKB-ARBA"/>
</dbReference>
<feature type="domain" description="Aminotransferase class I/classII large" evidence="18">
    <location>
        <begin position="613"/>
        <end position="944"/>
    </location>
</feature>
<dbReference type="InterPro" id="IPR015422">
    <property type="entry name" value="PyrdxlP-dep_Trfase_small"/>
</dbReference>
<evidence type="ECO:0000256" key="17">
    <source>
        <dbReference type="SAM" id="MobiDB-lite"/>
    </source>
</evidence>
<dbReference type="AlphaFoldDB" id="A0A4U0XAJ1"/>
<evidence type="ECO:0000313" key="19">
    <source>
        <dbReference type="EMBL" id="TKA72193.1"/>
    </source>
</evidence>
<evidence type="ECO:0000313" key="20">
    <source>
        <dbReference type="Proteomes" id="UP000308768"/>
    </source>
</evidence>
<evidence type="ECO:0000256" key="3">
    <source>
        <dbReference type="ARBA" id="ARBA00005011"/>
    </source>
</evidence>
<keyword evidence="9" id="KW-0808">Transferase</keyword>
<evidence type="ECO:0000256" key="15">
    <source>
        <dbReference type="ARBA" id="ARBA00030262"/>
    </source>
</evidence>
<dbReference type="STRING" id="331657.A0A4U0XAJ1"/>
<keyword evidence="20" id="KW-1185">Reference proteome</keyword>
<dbReference type="Gene3D" id="3.40.640.10">
    <property type="entry name" value="Type I PLP-dependent aspartate aminotransferase-like (Major domain)"/>
    <property type="match status" value="1"/>
</dbReference>
<comment type="pathway">
    <text evidence="3">Amino-acid biosynthesis; L-histidine biosynthesis; L-histidine from 5-phospho-alpha-D-ribose 1-diphosphate: step 7/9.</text>
</comment>
<dbReference type="GO" id="GO:0010468">
    <property type="term" value="P:regulation of gene expression"/>
    <property type="evidence" value="ECO:0007669"/>
    <property type="project" value="UniProtKB-ARBA"/>
</dbReference>
<dbReference type="Proteomes" id="UP000308768">
    <property type="component" value="Unassembled WGS sequence"/>
</dbReference>
<dbReference type="InterPro" id="IPR001917">
    <property type="entry name" value="Aminotrans_II_pyridoxalP_BS"/>
</dbReference>
<dbReference type="EMBL" id="NAJN01000515">
    <property type="protein sequence ID" value="TKA72193.1"/>
    <property type="molecule type" value="Genomic_DNA"/>
</dbReference>
<keyword evidence="6" id="KW-0678">Repressor</keyword>
<dbReference type="PANTHER" id="PTHR42885:SF2">
    <property type="entry name" value="HISTIDINOL-PHOSPHATE AMINOTRANSFERASE"/>
    <property type="match status" value="1"/>
</dbReference>
<evidence type="ECO:0000256" key="2">
    <source>
        <dbReference type="ARBA" id="ARBA00004123"/>
    </source>
</evidence>
<evidence type="ECO:0000256" key="7">
    <source>
        <dbReference type="ARBA" id="ARBA00022576"/>
    </source>
</evidence>
<gene>
    <name evidence="19" type="ORF">B0A49_07898</name>
</gene>
<keyword evidence="10" id="KW-0663">Pyridoxal phosphate</keyword>
<evidence type="ECO:0000256" key="1">
    <source>
        <dbReference type="ARBA" id="ARBA00001933"/>
    </source>
</evidence>
<keyword evidence="7" id="KW-0032">Aminotransferase</keyword>
<keyword evidence="13" id="KW-0804">Transcription</keyword>
<evidence type="ECO:0000256" key="14">
    <source>
        <dbReference type="ARBA" id="ARBA00023242"/>
    </source>
</evidence>
<evidence type="ECO:0000256" key="6">
    <source>
        <dbReference type="ARBA" id="ARBA00022491"/>
    </source>
</evidence>
<comment type="similarity">
    <text evidence="4">Belongs to the class-II pyridoxal-phosphate-dependent aminotransferase family.</text>
</comment>
<evidence type="ECO:0000256" key="13">
    <source>
        <dbReference type="ARBA" id="ARBA00023163"/>
    </source>
</evidence>
<sequence length="978" mass="105805">MDDMHSASPPPQQLSKRDKRRTLLSDRLAEMVDSFSQNRDQHYRAQLQAVQFDMNLIMRADLYSDSPLEDGTEEIAEMINPVTEGNVPAGFSSHPDYMAQAGKAYTKFVDQVNNAMEARDAGITSLWNRYHSSLHELHHSTAYKTRLAHEEHHALASTIRERLVQSVNHKRARLLREKEQLDIGDSNAQLLHPNQFSVAHPASPGGAHSNRKTRHLRHRVGDPDELGQETSKRRRKFGNEDNENDNASPGPTFRPLPVEVIANPLRDAKAKTLHTQYEAPLYSVERLFTEKELTMTMNTAHVATQNFFSRLKAQEDKNGPGQQQQAPVSTAPSAMDGATDGAIETIVPSNAEATTDAHDAIEDPTQIAPLAPLEMERTTSTSHHVTRGSTRTLNALGDLALAAERALPGVSFHAALPPIVPVAKANASAPTPAAMTTSEVEQDVLLMGRGESSEEADHIMHERLLERACAPMGVSQPFRIPNLDVLPAAIGAVIMPPAIGERAMGGVGPVGGVPMSAQTSLGGMSEVAGTGMRGDGAGGAPMMKRTASGAGFPDLAKKIRSRLNGDYKDDGTNILLDANENAYGPGLALDHNGTLTNGTTNGHAPSLEVDLLGLNRYPDPHQHDLKQLLCNLRNTHTHTSKTLDPSNLFVGVGSDEAIDALLRAFCRPGIDKILTCPPTYGMYGGSAQVNDVAVVKVPLDVDNNFALRADAISELLSSEEGKTIKLVYICSPGNPTANLVDKSDVQKVLQHPTWNGVVVLDEAYIDFAPANASLAEWVTEWPNLVVMQTLSKAFGLAGIRLGAAFTSPPIARLLNNLKAPYNISSPTSQLACAALQPRHLAAMRANRAKILAQRDRLLDALPRVPGIGRFRGGAASNFLLVEILDRPLEQGGKPSNETALAAYEGLAERRGVVVRFRGKEVGCLGCLRITVGTEDEVARFLTEIRSILAEIFKGRLNVDGTGEEQEARREKEANDVIA</sequence>
<dbReference type="InterPro" id="IPR005861">
    <property type="entry name" value="HisP_aminotrans"/>
</dbReference>
<comment type="caution">
    <text evidence="19">The sequence shown here is derived from an EMBL/GenBank/DDBJ whole genome shotgun (WGS) entry which is preliminary data.</text>
</comment>
<dbReference type="EC" id="2.6.1.9" evidence="5"/>
<dbReference type="GO" id="GO:0004400">
    <property type="term" value="F:histidinol-phosphate transaminase activity"/>
    <property type="evidence" value="ECO:0007669"/>
    <property type="project" value="UniProtKB-EC"/>
</dbReference>
<protein>
    <recommendedName>
        <fullName evidence="5">histidinol-phosphate transaminase</fullName>
        <ecNumber evidence="5">2.6.1.9</ecNumber>
    </recommendedName>
    <alternativeName>
        <fullName evidence="15">Imidazole acetol-phosphate transaminase</fullName>
    </alternativeName>
</protein>
<evidence type="ECO:0000256" key="9">
    <source>
        <dbReference type="ARBA" id="ARBA00022679"/>
    </source>
</evidence>